<dbReference type="InterPro" id="IPR003346">
    <property type="entry name" value="Transposase_20"/>
</dbReference>
<dbReference type="NCBIfam" id="NF033542">
    <property type="entry name" value="transpos_IS110"/>
    <property type="match status" value="1"/>
</dbReference>
<evidence type="ECO:0000313" key="3">
    <source>
        <dbReference type="EMBL" id="NWE17546.1"/>
    </source>
</evidence>
<feature type="domain" description="Transposase IS110-like N-terminal" evidence="1">
    <location>
        <begin position="8"/>
        <end position="150"/>
    </location>
</feature>
<organism evidence="3 4">
    <name type="scientific">Pseudomonas yamanorum</name>
    <dbReference type="NCBI Taxonomy" id="515393"/>
    <lineage>
        <taxon>Bacteria</taxon>
        <taxon>Pseudomonadati</taxon>
        <taxon>Pseudomonadota</taxon>
        <taxon>Gammaproteobacteria</taxon>
        <taxon>Pseudomonadales</taxon>
        <taxon>Pseudomonadaceae</taxon>
        <taxon>Pseudomonas</taxon>
    </lineage>
</organism>
<dbReference type="InterPro" id="IPR002525">
    <property type="entry name" value="Transp_IS110-like_N"/>
</dbReference>
<name>A0A7Y8EMV1_9PSED</name>
<reference evidence="3 4" key="1">
    <citation type="submission" date="2020-04" db="EMBL/GenBank/DDBJ databases">
        <title>Molecular characterization of pseudomonads from Agaricus bisporus reveal novel blotch 2 pathogens in Western Europe.</title>
        <authorList>
            <person name="Taparia T."/>
            <person name="Krijger M."/>
            <person name="Haynes E."/>
            <person name="Elpinstone J.G."/>
            <person name="Noble R."/>
            <person name="Van Der Wolf J."/>
        </authorList>
    </citation>
    <scope>NUCLEOTIDE SEQUENCE [LARGE SCALE GENOMIC DNA]</scope>
    <source>
        <strain evidence="3 4">IPO3782</strain>
    </source>
</reference>
<evidence type="ECO:0000259" key="1">
    <source>
        <dbReference type="Pfam" id="PF01548"/>
    </source>
</evidence>
<dbReference type="AlphaFoldDB" id="A0A7Y8EMV1"/>
<dbReference type="GO" id="GO:0004803">
    <property type="term" value="F:transposase activity"/>
    <property type="evidence" value="ECO:0007669"/>
    <property type="project" value="InterPro"/>
</dbReference>
<dbReference type="InterPro" id="IPR047650">
    <property type="entry name" value="Transpos_IS110"/>
</dbReference>
<dbReference type="PANTHER" id="PTHR33055:SF13">
    <property type="entry name" value="TRANSPOSASE"/>
    <property type="match status" value="1"/>
</dbReference>
<dbReference type="GO" id="GO:0006313">
    <property type="term" value="P:DNA transposition"/>
    <property type="evidence" value="ECO:0007669"/>
    <property type="project" value="InterPro"/>
</dbReference>
<dbReference type="PANTHER" id="PTHR33055">
    <property type="entry name" value="TRANSPOSASE FOR INSERTION SEQUENCE ELEMENT IS1111A"/>
    <property type="match status" value="1"/>
</dbReference>
<dbReference type="Pfam" id="PF02371">
    <property type="entry name" value="Transposase_20"/>
    <property type="match status" value="1"/>
</dbReference>
<protein>
    <submittedName>
        <fullName evidence="3">IS110 family transposase</fullName>
    </submittedName>
</protein>
<evidence type="ECO:0000313" key="4">
    <source>
        <dbReference type="Proteomes" id="UP000531950"/>
    </source>
</evidence>
<comment type="caution">
    <text evidence="3">The sequence shown here is derived from an EMBL/GenBank/DDBJ whole genome shotgun (WGS) entry which is preliminary data.</text>
</comment>
<proteinExistence type="predicted"/>
<dbReference type="EMBL" id="JACARG010000092">
    <property type="protein sequence ID" value="NWE17546.1"/>
    <property type="molecule type" value="Genomic_DNA"/>
</dbReference>
<dbReference type="GO" id="GO:0003677">
    <property type="term" value="F:DNA binding"/>
    <property type="evidence" value="ECO:0007669"/>
    <property type="project" value="InterPro"/>
</dbReference>
<dbReference type="Proteomes" id="UP000531950">
    <property type="component" value="Unassembled WGS sequence"/>
</dbReference>
<accession>A0A7Y8EMV1</accession>
<sequence>MDHDSAFVGIDVSKNKLDSFVSTTGQVEQFFNTQEDIQRLAKHLKAQEPVLVVLEATGGYERLAAAELCAAGLPVVVVNPRQVRDFAKATGRLAKTDALDAQVIAEFAQAVKPEIREMPDEHARELADLLTRRRQLIDMIVAEESRLKQAVFKALRRDIKAHIVWLQKRLKSTDDDLHEAIKASPVWKANYDLLREVSGVGNVLALSLLAMVPELGKVNRKQVAALVGVAPFNCDSGLYKGRRRIWGGRAEVRSVLYMAVLSSKSHNPVIERFYNHLLAAGKTKKVALVACMRKLLTILNAMVRDQKHFAEMA</sequence>
<feature type="domain" description="Transposase IS116/IS110/IS902 C-terminal" evidence="2">
    <location>
        <begin position="192"/>
        <end position="274"/>
    </location>
</feature>
<evidence type="ECO:0000259" key="2">
    <source>
        <dbReference type="Pfam" id="PF02371"/>
    </source>
</evidence>
<dbReference type="Pfam" id="PF01548">
    <property type="entry name" value="DEDD_Tnp_IS110"/>
    <property type="match status" value="1"/>
</dbReference>
<dbReference type="RefSeq" id="WP_177048941.1">
    <property type="nucleotide sequence ID" value="NZ_JACARE010000076.1"/>
</dbReference>
<gene>
    <name evidence="3" type="ORF">HX822_31825</name>
</gene>